<gene>
    <name evidence="10" type="ORF">HHU08_12145</name>
</gene>
<dbReference type="PANTHER" id="PTHR43065:SF10">
    <property type="entry name" value="PEROXIDE STRESS-ACTIVATED HISTIDINE KINASE MAK3"/>
    <property type="match status" value="1"/>
</dbReference>
<keyword evidence="11" id="KW-1185">Reference proteome</keyword>
<evidence type="ECO:0000313" key="11">
    <source>
        <dbReference type="Proteomes" id="UP000588491"/>
    </source>
</evidence>
<dbReference type="PRINTS" id="PR00344">
    <property type="entry name" value="BCTRLSENSOR"/>
</dbReference>
<organism evidence="10 11">
    <name type="scientific">Niallia alba</name>
    <dbReference type="NCBI Taxonomy" id="2729105"/>
    <lineage>
        <taxon>Bacteria</taxon>
        <taxon>Bacillati</taxon>
        <taxon>Bacillota</taxon>
        <taxon>Bacilli</taxon>
        <taxon>Bacillales</taxon>
        <taxon>Bacillaceae</taxon>
        <taxon>Niallia</taxon>
    </lineage>
</organism>
<keyword evidence="4" id="KW-0808">Transferase</keyword>
<dbReference type="EC" id="2.7.13.3" evidence="2"/>
<dbReference type="GO" id="GO:0005524">
    <property type="term" value="F:ATP binding"/>
    <property type="evidence" value="ECO:0007669"/>
    <property type="project" value="UniProtKB-KW"/>
</dbReference>
<dbReference type="InterPro" id="IPR003661">
    <property type="entry name" value="HisK_dim/P_dom"/>
</dbReference>
<protein>
    <recommendedName>
        <fullName evidence="2">histidine kinase</fullName>
        <ecNumber evidence="2">2.7.13.3</ecNumber>
    </recommendedName>
</protein>
<keyword evidence="6 10" id="KW-0418">Kinase</keyword>
<dbReference type="AlphaFoldDB" id="A0A7Y0PM93"/>
<evidence type="ECO:0000256" key="1">
    <source>
        <dbReference type="ARBA" id="ARBA00000085"/>
    </source>
</evidence>
<name>A0A7Y0PM93_9BACI</name>
<dbReference type="PROSITE" id="PS50109">
    <property type="entry name" value="HIS_KIN"/>
    <property type="match status" value="1"/>
</dbReference>
<dbReference type="EMBL" id="JABBPK010000001">
    <property type="protein sequence ID" value="NMO77748.1"/>
    <property type="molecule type" value="Genomic_DNA"/>
</dbReference>
<comment type="catalytic activity">
    <reaction evidence="1">
        <text>ATP + protein L-histidine = ADP + protein N-phospho-L-histidine.</text>
        <dbReference type="EC" id="2.7.13.3"/>
    </reaction>
</comment>
<dbReference type="Proteomes" id="UP000588491">
    <property type="component" value="Unassembled WGS sequence"/>
</dbReference>
<keyword evidence="8" id="KW-0902">Two-component regulatory system</keyword>
<dbReference type="CDD" id="cd00082">
    <property type="entry name" value="HisKA"/>
    <property type="match status" value="1"/>
</dbReference>
<dbReference type="InterPro" id="IPR036097">
    <property type="entry name" value="HisK_dim/P_sf"/>
</dbReference>
<dbReference type="SMART" id="SM00387">
    <property type="entry name" value="HATPase_c"/>
    <property type="match status" value="1"/>
</dbReference>
<dbReference type="RefSeq" id="WP_169188561.1">
    <property type="nucleotide sequence ID" value="NZ_JABBPK010000001.1"/>
</dbReference>
<evidence type="ECO:0000256" key="8">
    <source>
        <dbReference type="ARBA" id="ARBA00023012"/>
    </source>
</evidence>
<keyword evidence="3" id="KW-0597">Phosphoprotein</keyword>
<dbReference type="SUPFAM" id="SSF55874">
    <property type="entry name" value="ATPase domain of HSP90 chaperone/DNA topoisomerase II/histidine kinase"/>
    <property type="match status" value="1"/>
</dbReference>
<dbReference type="Pfam" id="PF02518">
    <property type="entry name" value="HATPase_c"/>
    <property type="match status" value="1"/>
</dbReference>
<dbReference type="InterPro" id="IPR003594">
    <property type="entry name" value="HATPase_dom"/>
</dbReference>
<evidence type="ECO:0000256" key="4">
    <source>
        <dbReference type="ARBA" id="ARBA00022679"/>
    </source>
</evidence>
<feature type="domain" description="Histidine kinase" evidence="9">
    <location>
        <begin position="62"/>
        <end position="273"/>
    </location>
</feature>
<dbReference type="PANTHER" id="PTHR43065">
    <property type="entry name" value="SENSOR HISTIDINE KINASE"/>
    <property type="match status" value="1"/>
</dbReference>
<dbReference type="InterPro" id="IPR036890">
    <property type="entry name" value="HATPase_C_sf"/>
</dbReference>
<keyword evidence="5" id="KW-0547">Nucleotide-binding</keyword>
<dbReference type="Pfam" id="PF00512">
    <property type="entry name" value="HisKA"/>
    <property type="match status" value="1"/>
</dbReference>
<evidence type="ECO:0000256" key="3">
    <source>
        <dbReference type="ARBA" id="ARBA00022553"/>
    </source>
</evidence>
<evidence type="ECO:0000259" key="9">
    <source>
        <dbReference type="PROSITE" id="PS50109"/>
    </source>
</evidence>
<reference evidence="10 11" key="1">
    <citation type="submission" date="2020-04" db="EMBL/GenBank/DDBJ databases">
        <title>Bacillus sp. UniB3 isolated from commercial digestive syrup.</title>
        <authorList>
            <person name="Thorat V."/>
            <person name="Kirdat K."/>
            <person name="Tiwarekar B."/>
            <person name="Yadav A."/>
        </authorList>
    </citation>
    <scope>NUCLEOTIDE SEQUENCE [LARGE SCALE GENOMIC DNA]</scope>
    <source>
        <strain evidence="10 11">UniB3</strain>
    </source>
</reference>
<comment type="caution">
    <text evidence="10">The sequence shown here is derived from an EMBL/GenBank/DDBJ whole genome shotgun (WGS) entry which is preliminary data.</text>
</comment>
<keyword evidence="7" id="KW-0067">ATP-binding</keyword>
<evidence type="ECO:0000313" key="10">
    <source>
        <dbReference type="EMBL" id="NMO77748.1"/>
    </source>
</evidence>
<dbReference type="SUPFAM" id="SSF47384">
    <property type="entry name" value="Homodimeric domain of signal transducing histidine kinase"/>
    <property type="match status" value="1"/>
</dbReference>
<sequence>MTTSNITKKISDQATICFANKWKLVEEKLQEQTETMKTLMDSLQSLSLSTTYSENIAKMVSSITHEVRNPLTSVSGFLQLIKQTNDIALIHQYTDIALGELTRANDLITDFLTLSKSQSNEITPLSINELLINLYPVFKSEANLKDINLIADFCADKALCTVNRQHLTQIFVNIVKNAFEATETNLLSRQKEVRITTTVCKESLVIMIKDSGCGMSKTQLSNLFTPLQTTKKNGTGMGLYVCKQLIEKYAGTVNVESTVNKGTTIFFHFPIYVKVN</sequence>
<evidence type="ECO:0000256" key="6">
    <source>
        <dbReference type="ARBA" id="ARBA00022777"/>
    </source>
</evidence>
<evidence type="ECO:0000256" key="2">
    <source>
        <dbReference type="ARBA" id="ARBA00012438"/>
    </source>
</evidence>
<dbReference type="InterPro" id="IPR005467">
    <property type="entry name" value="His_kinase_dom"/>
</dbReference>
<dbReference type="SMART" id="SM00388">
    <property type="entry name" value="HisKA"/>
    <property type="match status" value="1"/>
</dbReference>
<dbReference type="Gene3D" id="3.30.565.10">
    <property type="entry name" value="Histidine kinase-like ATPase, C-terminal domain"/>
    <property type="match status" value="1"/>
</dbReference>
<dbReference type="GO" id="GO:0000155">
    <property type="term" value="F:phosphorelay sensor kinase activity"/>
    <property type="evidence" value="ECO:0007669"/>
    <property type="project" value="InterPro"/>
</dbReference>
<proteinExistence type="predicted"/>
<dbReference type="InterPro" id="IPR004358">
    <property type="entry name" value="Sig_transdc_His_kin-like_C"/>
</dbReference>
<evidence type="ECO:0000256" key="5">
    <source>
        <dbReference type="ARBA" id="ARBA00022741"/>
    </source>
</evidence>
<accession>A0A7Y0PM93</accession>
<dbReference type="Gene3D" id="1.10.287.130">
    <property type="match status" value="1"/>
</dbReference>
<evidence type="ECO:0000256" key="7">
    <source>
        <dbReference type="ARBA" id="ARBA00022840"/>
    </source>
</evidence>